<organism evidence="3 4">
    <name type="scientific">Artemisia annua</name>
    <name type="common">Sweet wormwood</name>
    <dbReference type="NCBI Taxonomy" id="35608"/>
    <lineage>
        <taxon>Eukaryota</taxon>
        <taxon>Viridiplantae</taxon>
        <taxon>Streptophyta</taxon>
        <taxon>Embryophyta</taxon>
        <taxon>Tracheophyta</taxon>
        <taxon>Spermatophyta</taxon>
        <taxon>Magnoliopsida</taxon>
        <taxon>eudicotyledons</taxon>
        <taxon>Gunneridae</taxon>
        <taxon>Pentapetalae</taxon>
        <taxon>asterids</taxon>
        <taxon>campanulids</taxon>
        <taxon>Asterales</taxon>
        <taxon>Asteraceae</taxon>
        <taxon>Asteroideae</taxon>
        <taxon>Anthemideae</taxon>
        <taxon>Artemisiinae</taxon>
        <taxon>Artemisia</taxon>
    </lineage>
</organism>
<dbReference type="PANTHER" id="PTHR12770:SF20">
    <property type="entry name" value="PROTEIN ROOT UVB SENSITIVE 6"/>
    <property type="match status" value="1"/>
</dbReference>
<reference evidence="3 4" key="1">
    <citation type="journal article" date="2018" name="Mol. Plant">
        <title>The genome of Artemisia annua provides insight into the evolution of Asteraceae family and artemisinin biosynthesis.</title>
        <authorList>
            <person name="Shen Q."/>
            <person name="Zhang L."/>
            <person name="Liao Z."/>
            <person name="Wang S."/>
            <person name="Yan T."/>
            <person name="Shi P."/>
            <person name="Liu M."/>
            <person name="Fu X."/>
            <person name="Pan Q."/>
            <person name="Wang Y."/>
            <person name="Lv Z."/>
            <person name="Lu X."/>
            <person name="Zhang F."/>
            <person name="Jiang W."/>
            <person name="Ma Y."/>
            <person name="Chen M."/>
            <person name="Hao X."/>
            <person name="Li L."/>
            <person name="Tang Y."/>
            <person name="Lv G."/>
            <person name="Zhou Y."/>
            <person name="Sun X."/>
            <person name="Brodelius P.E."/>
            <person name="Rose J.K.C."/>
            <person name="Tang K."/>
        </authorList>
    </citation>
    <scope>NUCLEOTIDE SEQUENCE [LARGE SCALE GENOMIC DNA]</scope>
    <source>
        <strain evidence="4">cv. Huhao1</strain>
        <tissue evidence="3">Leaf</tissue>
    </source>
</reference>
<keyword evidence="4" id="KW-1185">Reference proteome</keyword>
<dbReference type="STRING" id="35608.A0A2U1MT85"/>
<dbReference type="Proteomes" id="UP000245207">
    <property type="component" value="Unassembled WGS sequence"/>
</dbReference>
<protein>
    <submittedName>
        <fullName evidence="3">Protein root UVB sensitive 6</fullName>
    </submittedName>
</protein>
<feature type="domain" description="Protein root UVB sensitive/RUS" evidence="2">
    <location>
        <begin position="28"/>
        <end position="77"/>
    </location>
</feature>
<dbReference type="InterPro" id="IPR054549">
    <property type="entry name" value="UVB_sens_RUS_dom"/>
</dbReference>
<evidence type="ECO:0000313" key="3">
    <source>
        <dbReference type="EMBL" id="PWA64414.1"/>
    </source>
</evidence>
<comment type="similarity">
    <text evidence="1">Belongs to the RUS1 family.</text>
</comment>
<dbReference type="AlphaFoldDB" id="A0A2U1MT85"/>
<evidence type="ECO:0000256" key="1">
    <source>
        <dbReference type="ARBA" id="ARBA00007558"/>
    </source>
</evidence>
<evidence type="ECO:0000313" key="4">
    <source>
        <dbReference type="Proteomes" id="UP000245207"/>
    </source>
</evidence>
<evidence type="ECO:0000259" key="2">
    <source>
        <dbReference type="Pfam" id="PF04884"/>
    </source>
</evidence>
<dbReference type="EMBL" id="PKPP01004426">
    <property type="protein sequence ID" value="PWA64414.1"/>
    <property type="molecule type" value="Genomic_DNA"/>
</dbReference>
<dbReference type="PANTHER" id="PTHR12770">
    <property type="entry name" value="RUS1 FAMILY PROTEIN C16ORF58"/>
    <property type="match status" value="1"/>
</dbReference>
<comment type="caution">
    <text evidence="3">The sequence shown here is derived from an EMBL/GenBank/DDBJ whole genome shotgun (WGS) entry which is preliminary data.</text>
</comment>
<dbReference type="Pfam" id="PF04884">
    <property type="entry name" value="UVB_sens_prot"/>
    <property type="match status" value="1"/>
</dbReference>
<gene>
    <name evidence="3" type="ORF">CTI12_AA344660</name>
</gene>
<accession>A0A2U1MT85</accession>
<name>A0A2U1MT85_ARTAN</name>
<dbReference type="OrthoDB" id="1674699at2759"/>
<dbReference type="InterPro" id="IPR006968">
    <property type="entry name" value="RUS_fam"/>
</dbReference>
<sequence>METVKGFSLEIQPRWFRAHWQDAILLEGKKFDYDLKHLRLLGDLLMELGAGMELATAVAPHLFLPFACAANVAKRVWILGFREYEIFLDF</sequence>
<proteinExistence type="inferred from homology"/>